<dbReference type="AlphaFoldDB" id="A0A061QWK2"/>
<gene>
    <name evidence="2" type="ORF">TSPGSL018_22147</name>
</gene>
<sequence>ELLGFTFRKGLYPRCFLGTCAIGHSTALLCLYSPHYFLFIHWTLLCLYTFISLCLDLA</sequence>
<keyword evidence="1" id="KW-0812">Transmembrane</keyword>
<organism evidence="2">
    <name type="scientific">Tetraselmis sp. GSL018</name>
    <dbReference type="NCBI Taxonomy" id="582737"/>
    <lineage>
        <taxon>Eukaryota</taxon>
        <taxon>Viridiplantae</taxon>
        <taxon>Chlorophyta</taxon>
        <taxon>core chlorophytes</taxon>
        <taxon>Chlorodendrophyceae</taxon>
        <taxon>Chlorodendrales</taxon>
        <taxon>Chlorodendraceae</taxon>
        <taxon>Tetraselmis</taxon>
    </lineage>
</organism>
<evidence type="ECO:0000256" key="1">
    <source>
        <dbReference type="SAM" id="Phobius"/>
    </source>
</evidence>
<dbReference type="EMBL" id="GBEZ01024095">
    <property type="protein sequence ID" value="JAC62854.1"/>
    <property type="molecule type" value="Transcribed_RNA"/>
</dbReference>
<proteinExistence type="predicted"/>
<keyword evidence="1" id="KW-0472">Membrane</keyword>
<keyword evidence="1" id="KW-1133">Transmembrane helix</keyword>
<name>A0A061QWK2_9CHLO</name>
<feature type="transmembrane region" description="Helical" evidence="1">
    <location>
        <begin position="36"/>
        <end position="55"/>
    </location>
</feature>
<evidence type="ECO:0000313" key="2">
    <source>
        <dbReference type="EMBL" id="JAC62854.1"/>
    </source>
</evidence>
<reference evidence="2" key="1">
    <citation type="submission" date="2014-05" db="EMBL/GenBank/DDBJ databases">
        <title>The transcriptome of the halophilic microalga Tetraselmis sp. GSL018 isolated from the Great Salt Lake, Utah.</title>
        <authorList>
            <person name="Jinkerson R.E."/>
            <person name="D'Adamo S."/>
            <person name="Posewitz M.C."/>
        </authorList>
    </citation>
    <scope>NUCLEOTIDE SEQUENCE</scope>
    <source>
        <strain evidence="2">GSL018</strain>
    </source>
</reference>
<accession>A0A061QWK2</accession>
<protein>
    <submittedName>
        <fullName evidence="2">Uncharacterized protein</fullName>
    </submittedName>
</protein>
<feature type="non-terminal residue" evidence="2">
    <location>
        <position position="1"/>
    </location>
</feature>